<evidence type="ECO:0000256" key="2">
    <source>
        <dbReference type="ARBA" id="ARBA00022908"/>
    </source>
</evidence>
<keyword evidence="4" id="KW-0233">DNA recombination</keyword>
<evidence type="ECO:0000313" key="7">
    <source>
        <dbReference type="Proteomes" id="UP000704341"/>
    </source>
</evidence>
<dbReference type="PANTHER" id="PTHR30629:SF2">
    <property type="entry name" value="PROPHAGE INTEGRASE INTS-RELATED"/>
    <property type="match status" value="1"/>
</dbReference>
<dbReference type="SUPFAM" id="SSF56349">
    <property type="entry name" value="DNA breaking-rejoining enzymes"/>
    <property type="match status" value="1"/>
</dbReference>
<protein>
    <submittedName>
        <fullName evidence="6">Site-specific integrase</fullName>
    </submittedName>
</protein>
<dbReference type="InterPro" id="IPR011010">
    <property type="entry name" value="DNA_brk_join_enz"/>
</dbReference>
<dbReference type="InterPro" id="IPR050808">
    <property type="entry name" value="Phage_Integrase"/>
</dbReference>
<dbReference type="PROSITE" id="PS51898">
    <property type="entry name" value="TYR_RECOMBINASE"/>
    <property type="match status" value="1"/>
</dbReference>
<dbReference type="PANTHER" id="PTHR30629">
    <property type="entry name" value="PROPHAGE INTEGRASE"/>
    <property type="match status" value="1"/>
</dbReference>
<dbReference type="InterPro" id="IPR010998">
    <property type="entry name" value="Integrase_recombinase_N"/>
</dbReference>
<feature type="domain" description="Tyr recombinase" evidence="5">
    <location>
        <begin position="198"/>
        <end position="396"/>
    </location>
</feature>
<dbReference type="InterPro" id="IPR013762">
    <property type="entry name" value="Integrase-like_cat_sf"/>
</dbReference>
<comment type="similarity">
    <text evidence="1">Belongs to the 'phage' integrase family.</text>
</comment>
<evidence type="ECO:0000256" key="4">
    <source>
        <dbReference type="ARBA" id="ARBA00023172"/>
    </source>
</evidence>
<name>A0ABR8P5H4_9LACO</name>
<dbReference type="Pfam" id="PF14659">
    <property type="entry name" value="Phage_int_SAM_3"/>
    <property type="match status" value="1"/>
</dbReference>
<dbReference type="CDD" id="cd01189">
    <property type="entry name" value="INT_ICEBs1_C_like"/>
    <property type="match status" value="1"/>
</dbReference>
<dbReference type="InterPro" id="IPR002104">
    <property type="entry name" value="Integrase_catalytic"/>
</dbReference>
<accession>A0ABR8P5H4</accession>
<dbReference type="InterPro" id="IPR004107">
    <property type="entry name" value="Integrase_SAM-like_N"/>
</dbReference>
<keyword evidence="7" id="KW-1185">Reference proteome</keyword>
<keyword evidence="3" id="KW-0238">DNA-binding</keyword>
<evidence type="ECO:0000256" key="1">
    <source>
        <dbReference type="ARBA" id="ARBA00008857"/>
    </source>
</evidence>
<evidence type="ECO:0000256" key="3">
    <source>
        <dbReference type="ARBA" id="ARBA00023125"/>
    </source>
</evidence>
<evidence type="ECO:0000313" key="6">
    <source>
        <dbReference type="EMBL" id="MBD5805928.1"/>
    </source>
</evidence>
<sequence length="404" mass="47441">MIYHGNEPFITVILEDRSNRGLNIMKYKKTNKIKYTPGKLKPYSFRLYVGVNELNGAVIHRQRSFKTYEEALEALVIMKKAVKRGEFISSKKRYKFHDLVDLWLPQYRTTVKPSTYTVVNQLVHKHILGSLGGFYLDKLTVIKCQSIVNEWFKKYPKSYKRIYTYARKILDYGWRMELITSNPMAKVIKPRLKEEPQPFTNYYSKTELNLFLNACKKYNNPIYYTYFRLLAYTGLRPSEALALKWSDINIFNQSISVSRSVDTKEHNEIVIDKPKTKFSIRTIDIDDGTLNVLKEWHKYTNSKLVKLKDGYVFNNPNRPEGVFVRQDVRRWDYDIANANQLRYISPHGFRHTHASMLFSAGVQAKDVQERLGHSTIRTTLDLYVHLGKQHKKKAVSKFATFMEG</sequence>
<reference evidence="6 7" key="1">
    <citation type="submission" date="2018-07" db="EMBL/GenBank/DDBJ databases">
        <title>Phylogenomic Insights into understanding Host Adaptation of Lactobacillus reuteri by a novel species, Lactobacillus spp. M31.</title>
        <authorList>
            <person name="Sharma S."/>
            <person name="Patil P."/>
            <person name="Korpole S."/>
            <person name="Patil P.B."/>
        </authorList>
    </citation>
    <scope>NUCLEOTIDE SEQUENCE [LARGE SCALE GENOMIC DNA]</scope>
    <source>
        <strain evidence="6 7">M31</strain>
    </source>
</reference>
<gene>
    <name evidence="6" type="ORF">DTK66_02185</name>
</gene>
<dbReference type="Proteomes" id="UP000704341">
    <property type="component" value="Unassembled WGS sequence"/>
</dbReference>
<evidence type="ECO:0000259" key="5">
    <source>
        <dbReference type="PROSITE" id="PS51898"/>
    </source>
</evidence>
<keyword evidence="2" id="KW-0229">DNA integration</keyword>
<dbReference type="Pfam" id="PF00589">
    <property type="entry name" value="Phage_integrase"/>
    <property type="match status" value="1"/>
</dbReference>
<organism evidence="6 7">
    <name type="scientific">Limosilactobacillus walteri</name>
    <dbReference type="NCBI Taxonomy" id="2268022"/>
    <lineage>
        <taxon>Bacteria</taxon>
        <taxon>Bacillati</taxon>
        <taxon>Bacillota</taxon>
        <taxon>Bacilli</taxon>
        <taxon>Lactobacillales</taxon>
        <taxon>Lactobacillaceae</taxon>
        <taxon>Limosilactobacillus</taxon>
    </lineage>
</organism>
<comment type="caution">
    <text evidence="6">The sequence shown here is derived from an EMBL/GenBank/DDBJ whole genome shotgun (WGS) entry which is preliminary data.</text>
</comment>
<dbReference type="EMBL" id="QORN01000006">
    <property type="protein sequence ID" value="MBD5805928.1"/>
    <property type="molecule type" value="Genomic_DNA"/>
</dbReference>
<dbReference type="Gene3D" id="1.10.150.130">
    <property type="match status" value="1"/>
</dbReference>
<proteinExistence type="inferred from homology"/>
<dbReference type="Gene3D" id="1.10.443.10">
    <property type="entry name" value="Intergrase catalytic core"/>
    <property type="match status" value="1"/>
</dbReference>